<dbReference type="EMBL" id="JBHUME010000009">
    <property type="protein sequence ID" value="MFD2613888.1"/>
    <property type="molecule type" value="Genomic_DNA"/>
</dbReference>
<dbReference type="PRINTS" id="PR00133">
    <property type="entry name" value="GLHYDRLASE3"/>
</dbReference>
<dbReference type="InterPro" id="IPR050226">
    <property type="entry name" value="NagZ_Beta-hexosaminidase"/>
</dbReference>
<dbReference type="Gene3D" id="3.20.20.300">
    <property type="entry name" value="Glycoside hydrolase, family 3, N-terminal domain"/>
    <property type="match status" value="1"/>
</dbReference>
<protein>
    <submittedName>
        <fullName evidence="5">Glycoside hydrolase family 3 protein</fullName>
        <ecNumber evidence="5">3.2.1.-</ecNumber>
    </submittedName>
</protein>
<dbReference type="Pfam" id="PF00933">
    <property type="entry name" value="Glyco_hydro_3"/>
    <property type="match status" value="1"/>
</dbReference>
<feature type="domain" description="Glycoside hydrolase family 3 N-terminal" evidence="4">
    <location>
        <begin position="2"/>
        <end position="343"/>
    </location>
</feature>
<dbReference type="SUPFAM" id="SSF52279">
    <property type="entry name" value="Beta-D-glucan exohydrolase, C-terminal domain"/>
    <property type="match status" value="1"/>
</dbReference>
<dbReference type="InterPro" id="IPR036962">
    <property type="entry name" value="Glyco_hydro_3_N_sf"/>
</dbReference>
<evidence type="ECO:0000256" key="3">
    <source>
        <dbReference type="ARBA" id="ARBA00023295"/>
    </source>
</evidence>
<keyword evidence="2 5" id="KW-0378">Hydrolase</keyword>
<keyword evidence="3 5" id="KW-0326">Glycosidase</keyword>
<evidence type="ECO:0000259" key="4">
    <source>
        <dbReference type="Pfam" id="PF00933"/>
    </source>
</evidence>
<gene>
    <name evidence="5" type="ORF">ACFSUF_15835</name>
</gene>
<dbReference type="PANTHER" id="PTHR30480:SF16">
    <property type="entry name" value="GLYCOSIDE HYDROLASE FAMILY 3 DOMAIN PROTEIN"/>
    <property type="match status" value="1"/>
</dbReference>
<keyword evidence="6" id="KW-1185">Reference proteome</keyword>
<dbReference type="InterPro" id="IPR001764">
    <property type="entry name" value="Glyco_hydro_3_N"/>
</dbReference>
<evidence type="ECO:0000256" key="2">
    <source>
        <dbReference type="ARBA" id="ARBA00022801"/>
    </source>
</evidence>
<dbReference type="Gene3D" id="3.40.50.1700">
    <property type="entry name" value="Glycoside hydrolase family 3 C-terminal domain"/>
    <property type="match status" value="1"/>
</dbReference>
<dbReference type="EC" id="3.2.1.-" evidence="5"/>
<dbReference type="InterPro" id="IPR036881">
    <property type="entry name" value="Glyco_hydro_3_C_sf"/>
</dbReference>
<dbReference type="SUPFAM" id="SSF51445">
    <property type="entry name" value="(Trans)glycosidases"/>
    <property type="match status" value="1"/>
</dbReference>
<evidence type="ECO:0000313" key="5">
    <source>
        <dbReference type="EMBL" id="MFD2613888.1"/>
    </source>
</evidence>
<accession>A0ABW5PH37</accession>
<name>A0ABW5PH37_9BACL</name>
<dbReference type="Proteomes" id="UP001597541">
    <property type="component" value="Unassembled WGS sequence"/>
</dbReference>
<dbReference type="RefSeq" id="WP_377604147.1">
    <property type="nucleotide sequence ID" value="NZ_JBHUME010000009.1"/>
</dbReference>
<reference evidence="6" key="1">
    <citation type="journal article" date="2019" name="Int. J. Syst. Evol. Microbiol.">
        <title>The Global Catalogue of Microorganisms (GCM) 10K type strain sequencing project: providing services to taxonomists for standard genome sequencing and annotation.</title>
        <authorList>
            <consortium name="The Broad Institute Genomics Platform"/>
            <consortium name="The Broad Institute Genome Sequencing Center for Infectious Disease"/>
            <person name="Wu L."/>
            <person name="Ma J."/>
        </authorList>
    </citation>
    <scope>NUCLEOTIDE SEQUENCE [LARGE SCALE GENOMIC DNA]</scope>
    <source>
        <strain evidence="6">KCTC 3950</strain>
    </source>
</reference>
<evidence type="ECO:0000313" key="6">
    <source>
        <dbReference type="Proteomes" id="UP001597541"/>
    </source>
</evidence>
<evidence type="ECO:0000256" key="1">
    <source>
        <dbReference type="ARBA" id="ARBA00005336"/>
    </source>
</evidence>
<dbReference type="InterPro" id="IPR017853">
    <property type="entry name" value="GH"/>
</dbReference>
<comment type="similarity">
    <text evidence="1">Belongs to the glycosyl hydrolase 3 family.</text>
</comment>
<sequence>MTLEQKVGQLFMCGFHGQAVTEEIRTMIRKYHVGGVIYFRRNVGELEQIARLSADLQAVNRAVDQVKHQQDQSQDHPQVYREGIPLVIAVDQEGGMVSRIDRDVTLIPGAMALGAARDAEAVYETARISGRELRQLGITMNFAPSVDVNNNALNPVIGIRSYGEEPELAGEFGAEAVRGFQEAGVAATVKHFPGHGDTDVDSHLGLPSVPHGMERLERVELVPFVRAIEAGVDAVMTAHVLFPAVEREPLPATLSPSVLTGLLREKLGFDGVIVTDCLEMHAISRGVGVAQGAVLAIEAGADLVLVSHTFAEQAAAVEAVTAAVRSGRLAEARIDASVRRVLALKAKRRMAEPGAEAGSAGFRAQFGQPADWEAVRRVSERSITLVKDEGQLPLSAEERTLVVWAEPRESTEVVEILEQDITLGTALSAYIADVHETAIGLDPTEAEIASVLEAAGTRRQVVVATHNPVSRLAPGQVRLVKALGAIDGLKLVVASTRNPYDLSEFPEVKTYLCAYENRPMAMQSLAKVLAGRIPAQGRLPVSLSDAYPFGWPGSD</sequence>
<dbReference type="GO" id="GO:0016798">
    <property type="term" value="F:hydrolase activity, acting on glycosyl bonds"/>
    <property type="evidence" value="ECO:0007669"/>
    <property type="project" value="UniProtKB-KW"/>
</dbReference>
<organism evidence="5 6">
    <name type="scientific">Paenibacillus gansuensis</name>
    <dbReference type="NCBI Taxonomy" id="306542"/>
    <lineage>
        <taxon>Bacteria</taxon>
        <taxon>Bacillati</taxon>
        <taxon>Bacillota</taxon>
        <taxon>Bacilli</taxon>
        <taxon>Bacillales</taxon>
        <taxon>Paenibacillaceae</taxon>
        <taxon>Paenibacillus</taxon>
    </lineage>
</organism>
<comment type="caution">
    <text evidence="5">The sequence shown here is derived from an EMBL/GenBank/DDBJ whole genome shotgun (WGS) entry which is preliminary data.</text>
</comment>
<dbReference type="PANTHER" id="PTHR30480">
    <property type="entry name" value="BETA-HEXOSAMINIDASE-RELATED"/>
    <property type="match status" value="1"/>
</dbReference>
<proteinExistence type="inferred from homology"/>